<dbReference type="InterPro" id="IPR023227">
    <property type="entry name" value="SAM_OH_AdoTrfase_C_sf"/>
</dbReference>
<evidence type="ECO:0000256" key="1">
    <source>
        <dbReference type="ARBA" id="ARBA00022691"/>
    </source>
</evidence>
<protein>
    <recommendedName>
        <fullName evidence="7">SAM-dependent chlorinase/fluorinase</fullName>
    </recommendedName>
</protein>
<name>A0A662DJ21_UNCAE</name>
<feature type="domain" description="S-adenosyl-l-methionine hydroxide adenosyltransferase C-terminal" evidence="4">
    <location>
        <begin position="164"/>
        <end position="245"/>
    </location>
</feature>
<dbReference type="PANTHER" id="PTHR35092">
    <property type="entry name" value="CHLORINASE MJ1651"/>
    <property type="match status" value="1"/>
</dbReference>
<accession>A0A662DJ21</accession>
<dbReference type="Pfam" id="PF01887">
    <property type="entry name" value="SAM_HAT_N"/>
    <property type="match status" value="1"/>
</dbReference>
<dbReference type="PIRSF" id="PIRSF006779">
    <property type="entry name" value="UCP006779"/>
    <property type="match status" value="1"/>
</dbReference>
<dbReference type="Pfam" id="PF20257">
    <property type="entry name" value="SAM_HAT_C"/>
    <property type="match status" value="1"/>
</dbReference>
<evidence type="ECO:0000313" key="6">
    <source>
        <dbReference type="Proteomes" id="UP000267654"/>
    </source>
</evidence>
<sequence length="251" mass="28082">MRTKIITLTTDFVSDLYVGQMKGVILSINPEVKLIDLTHKIKSFNILETAFFIWQVCPSFPDETIHLIVVDPGVGSDRTALIIRTKRHLYIGPNNGIFHFIEENQEVREVVKINTKAFKNSSATFQGKDIFAPLASLLSIGRKMEKFGERVDKKIIEKLNLPEGCILYIDDFGNIITNIKKEFSPGEKLTVMYKGKKVKVTFARTFSDVQEGSYLVLKGSSGYLEIDKNKASAAKALGAQVGDKIGIFKES</sequence>
<feature type="domain" description="S-adenosyl-l-methionine hydroxide adenosyltransferase N-terminal" evidence="3">
    <location>
        <begin position="6"/>
        <end position="148"/>
    </location>
</feature>
<evidence type="ECO:0000313" key="5">
    <source>
        <dbReference type="EMBL" id="RLE14129.1"/>
    </source>
</evidence>
<dbReference type="Proteomes" id="UP000267654">
    <property type="component" value="Unassembled WGS sequence"/>
</dbReference>
<organism evidence="5 6">
    <name type="scientific">Aerophobetes bacterium</name>
    <dbReference type="NCBI Taxonomy" id="2030807"/>
    <lineage>
        <taxon>Bacteria</taxon>
        <taxon>Candidatus Aerophobota</taxon>
    </lineage>
</organism>
<dbReference type="Gene3D" id="2.40.30.90">
    <property type="entry name" value="Bacterial fluorinating enzyme like"/>
    <property type="match status" value="1"/>
</dbReference>
<gene>
    <name evidence="5" type="ORF">DRI96_01890</name>
</gene>
<evidence type="ECO:0000259" key="4">
    <source>
        <dbReference type="Pfam" id="PF20257"/>
    </source>
</evidence>
<dbReference type="SUPFAM" id="SSF102522">
    <property type="entry name" value="Bacterial fluorinating enzyme, N-terminal domain"/>
    <property type="match status" value="1"/>
</dbReference>
<dbReference type="AlphaFoldDB" id="A0A662DJ21"/>
<dbReference type="InterPro" id="IPR046469">
    <property type="entry name" value="SAM_HAT_N"/>
</dbReference>
<reference evidence="5 6" key="1">
    <citation type="submission" date="2018-06" db="EMBL/GenBank/DDBJ databases">
        <title>Extensive metabolic versatility and redundancy in microbially diverse, dynamic hydrothermal sediments.</title>
        <authorList>
            <person name="Dombrowski N."/>
            <person name="Teske A."/>
            <person name="Baker B.J."/>
        </authorList>
    </citation>
    <scope>NUCLEOTIDE SEQUENCE [LARGE SCALE GENOMIC DNA]</scope>
    <source>
        <strain evidence="5">B19_G9</strain>
    </source>
</reference>
<dbReference type="EMBL" id="QMQB01000052">
    <property type="protein sequence ID" value="RLE14129.1"/>
    <property type="molecule type" value="Genomic_DNA"/>
</dbReference>
<evidence type="ECO:0000256" key="2">
    <source>
        <dbReference type="ARBA" id="ARBA00024035"/>
    </source>
</evidence>
<dbReference type="InterPro" id="IPR046470">
    <property type="entry name" value="SAM_HAT_C"/>
</dbReference>
<keyword evidence="1" id="KW-0949">S-adenosyl-L-methionine</keyword>
<dbReference type="SUPFAM" id="SSF101852">
    <property type="entry name" value="Bacterial fluorinating enzyme, C-terminal domain"/>
    <property type="match status" value="1"/>
</dbReference>
<dbReference type="InterPro" id="IPR023228">
    <property type="entry name" value="SAM_OH_AdoTrfase_N_sf"/>
</dbReference>
<proteinExistence type="inferred from homology"/>
<dbReference type="PANTHER" id="PTHR35092:SF1">
    <property type="entry name" value="CHLORINASE MJ1651"/>
    <property type="match status" value="1"/>
</dbReference>
<evidence type="ECO:0000259" key="3">
    <source>
        <dbReference type="Pfam" id="PF01887"/>
    </source>
</evidence>
<dbReference type="Gene3D" id="3.40.50.10790">
    <property type="entry name" value="S-adenosyl-l-methionine hydroxide adenosyltransferase, N-terminal"/>
    <property type="match status" value="1"/>
</dbReference>
<dbReference type="InterPro" id="IPR002747">
    <property type="entry name" value="SAM_OH_AdoTrfase"/>
</dbReference>
<evidence type="ECO:0008006" key="7">
    <source>
        <dbReference type="Google" id="ProtNLM"/>
    </source>
</evidence>
<comment type="caution">
    <text evidence="5">The sequence shown here is derived from an EMBL/GenBank/DDBJ whole genome shotgun (WGS) entry which is preliminary data.</text>
</comment>
<comment type="similarity">
    <text evidence="2">Belongs to the SAM hydrolase / SAM-dependent halogenase family.</text>
</comment>